<dbReference type="RefSeq" id="WP_386424632.1">
    <property type="nucleotide sequence ID" value="NZ_JBHSBB010000001.1"/>
</dbReference>
<accession>A0ABV8HGE7</accession>
<gene>
    <name evidence="3" type="ORF">ACFO3J_00490</name>
</gene>
<evidence type="ECO:0000313" key="4">
    <source>
        <dbReference type="Proteomes" id="UP001595765"/>
    </source>
</evidence>
<keyword evidence="1" id="KW-0732">Signal</keyword>
<organism evidence="3 4">
    <name type="scientific">Streptomyces polygonati</name>
    <dbReference type="NCBI Taxonomy" id="1617087"/>
    <lineage>
        <taxon>Bacteria</taxon>
        <taxon>Bacillati</taxon>
        <taxon>Actinomycetota</taxon>
        <taxon>Actinomycetes</taxon>
        <taxon>Kitasatosporales</taxon>
        <taxon>Streptomycetaceae</taxon>
        <taxon>Streptomyces</taxon>
    </lineage>
</organism>
<keyword evidence="4" id="KW-1185">Reference proteome</keyword>
<dbReference type="InterPro" id="IPR006059">
    <property type="entry name" value="SBP"/>
</dbReference>
<evidence type="ECO:0000256" key="2">
    <source>
        <dbReference type="SAM" id="MobiDB-lite"/>
    </source>
</evidence>
<feature type="region of interest" description="Disordered" evidence="2">
    <location>
        <begin position="1"/>
        <end position="22"/>
    </location>
</feature>
<dbReference type="EMBL" id="JBHSBB010000001">
    <property type="protein sequence ID" value="MFC4029942.1"/>
    <property type="molecule type" value="Genomic_DNA"/>
</dbReference>
<dbReference type="SUPFAM" id="SSF53850">
    <property type="entry name" value="Periplasmic binding protein-like II"/>
    <property type="match status" value="1"/>
</dbReference>
<proteinExistence type="predicted"/>
<name>A0ABV8HGE7_9ACTN</name>
<dbReference type="Gene3D" id="3.40.190.10">
    <property type="entry name" value="Periplasmic binding protein-like II"/>
    <property type="match status" value="2"/>
</dbReference>
<sequence>MATACGSSSGSGSDSSALGSDTSAKVNALCPAPNGALAAAAKKEGKVVMSGSPTDTIRQQLPAAFQKTYGVTLDYIGTSGKDNAAKLQSERKAGIYSQDVFVGGADTMANSYQKQGWLEPLPQVLTPQELAPTGWQGGKVPYVDPTSEILSISKYVSVPIVINTDKVKPGEIKTWKDLLDPKWKGKIATIDPRTPGGAVYNVGMFQSDPSYGDAFVKQLYKDQKPVLITDSRQGTDDLARGKYAVALAVGQLDVSKAMSDGLPIQVVSPDLEQTTSGFGFLGVSNKPPHPNAAKLLAQWLACPDGNKAWNTAYDSVSTRTDVTPPSDLPDWTIPKPGKTYFDTNSWDFLTKGTKQATALIKSLIGNN</sequence>
<dbReference type="PANTHER" id="PTHR30006:SF2">
    <property type="entry name" value="ABC TRANSPORTER SUBSTRATE-BINDING PROTEIN"/>
    <property type="match status" value="1"/>
</dbReference>
<dbReference type="Pfam" id="PF13416">
    <property type="entry name" value="SBP_bac_8"/>
    <property type="match status" value="1"/>
</dbReference>
<evidence type="ECO:0000256" key="1">
    <source>
        <dbReference type="ARBA" id="ARBA00022729"/>
    </source>
</evidence>
<dbReference type="PANTHER" id="PTHR30006">
    <property type="entry name" value="THIAMINE-BINDING PERIPLASMIC PROTEIN-RELATED"/>
    <property type="match status" value="1"/>
</dbReference>
<protein>
    <submittedName>
        <fullName evidence="3">ABC transporter substrate-binding protein</fullName>
    </submittedName>
</protein>
<evidence type="ECO:0000313" key="3">
    <source>
        <dbReference type="EMBL" id="MFC4029942.1"/>
    </source>
</evidence>
<comment type="caution">
    <text evidence="3">The sequence shown here is derived from an EMBL/GenBank/DDBJ whole genome shotgun (WGS) entry which is preliminary data.</text>
</comment>
<dbReference type="Proteomes" id="UP001595765">
    <property type="component" value="Unassembled WGS sequence"/>
</dbReference>
<reference evidence="4" key="1">
    <citation type="journal article" date="2019" name="Int. J. Syst. Evol. Microbiol.">
        <title>The Global Catalogue of Microorganisms (GCM) 10K type strain sequencing project: providing services to taxonomists for standard genome sequencing and annotation.</title>
        <authorList>
            <consortium name="The Broad Institute Genomics Platform"/>
            <consortium name="The Broad Institute Genome Sequencing Center for Infectious Disease"/>
            <person name="Wu L."/>
            <person name="Ma J."/>
        </authorList>
    </citation>
    <scope>NUCLEOTIDE SEQUENCE [LARGE SCALE GENOMIC DNA]</scope>
    <source>
        <strain evidence="4">CGMCC 4.7237</strain>
    </source>
</reference>